<keyword evidence="1" id="KW-1185">Reference proteome</keyword>
<dbReference type="InterPro" id="IPR024829">
    <property type="entry name" value="IEX-1"/>
</dbReference>
<dbReference type="OrthoDB" id="9949267at2759"/>
<evidence type="ECO:0000313" key="1">
    <source>
        <dbReference type="Proteomes" id="UP000186698"/>
    </source>
</evidence>
<dbReference type="PaxDb" id="8355-A0A1L8F0M8"/>
<protein>
    <submittedName>
        <fullName evidence="2">Uncharacterized protein LOC108699863</fullName>
    </submittedName>
</protein>
<dbReference type="PANTHER" id="PTHR16915:SF0">
    <property type="entry name" value="RADIATION-INDUCIBLE IMMEDIATE-EARLY GENE IEX-1"/>
    <property type="match status" value="1"/>
</dbReference>
<sequence>MCLAPCKQSRQRPILPALSLPESTESGPCSRLSGRPTRNTLPEIFTFEVDSVKPVGAPRRNPVGGRARRPRKVLYPSKVSRYLPPPETDRALRWLYGLCVLLLLQVCSEEPEVSTLPAVQHEPQAWQMLEKNLELRATWPEDSLQLPAAWPEDILQLPAAHAIQPAIHNQTMHIAAPSHTGLICNLPLFLLKIQS</sequence>
<gene>
    <name evidence="2" type="primary">LOC108699863</name>
</gene>
<reference evidence="2" key="1">
    <citation type="submission" date="2025-08" db="UniProtKB">
        <authorList>
            <consortium name="RefSeq"/>
        </authorList>
    </citation>
    <scope>IDENTIFICATION</scope>
    <source>
        <strain evidence="2">J_2021</strain>
        <tissue evidence="2">Erythrocytes</tissue>
    </source>
</reference>
<dbReference type="KEGG" id="xla:108699863"/>
<dbReference type="GO" id="GO:0043066">
    <property type="term" value="P:negative regulation of apoptotic process"/>
    <property type="evidence" value="ECO:0007669"/>
    <property type="project" value="InterPro"/>
</dbReference>
<dbReference type="Proteomes" id="UP000186698">
    <property type="component" value="Chromosome 8S"/>
</dbReference>
<dbReference type="RefSeq" id="XP_018087990.1">
    <property type="nucleotide sequence ID" value="XM_018232501.2"/>
</dbReference>
<dbReference type="STRING" id="8355.A0A1L8F0M8"/>
<proteinExistence type="predicted"/>
<dbReference type="GeneID" id="108699863"/>
<accession>A0A1L8F0M8</accession>
<name>A0A1L8F0M8_XENLA</name>
<dbReference type="CTD" id="108699863"/>
<dbReference type="Bgee" id="108699863">
    <property type="expression patterns" value="Expressed in stomach and 19 other cell types or tissues"/>
</dbReference>
<dbReference type="OMA" id="CLAPCKQ"/>
<organism evidence="1 2">
    <name type="scientific">Xenopus laevis</name>
    <name type="common">African clawed frog</name>
    <dbReference type="NCBI Taxonomy" id="8355"/>
    <lineage>
        <taxon>Eukaryota</taxon>
        <taxon>Metazoa</taxon>
        <taxon>Chordata</taxon>
        <taxon>Craniata</taxon>
        <taxon>Vertebrata</taxon>
        <taxon>Euteleostomi</taxon>
        <taxon>Amphibia</taxon>
        <taxon>Batrachia</taxon>
        <taxon>Anura</taxon>
        <taxon>Pipoidea</taxon>
        <taxon>Pipidae</taxon>
        <taxon>Xenopodinae</taxon>
        <taxon>Xenopus</taxon>
        <taxon>Xenopus</taxon>
    </lineage>
</organism>
<dbReference type="AlphaFoldDB" id="A0A1L8F0M8"/>
<dbReference type="PANTHER" id="PTHR16915">
    <property type="entry name" value="IMMEDIATE EARLY RESPONSE 3"/>
    <property type="match status" value="1"/>
</dbReference>
<evidence type="ECO:0000313" key="2">
    <source>
        <dbReference type="RefSeq" id="XP_018087990.1"/>
    </source>
</evidence>